<dbReference type="EMBL" id="FO704551">
    <property type="protein sequence ID" value="CDG19752.1"/>
    <property type="molecule type" value="Genomic_DNA"/>
</dbReference>
<name>A0A068QXP2_9GAMM</name>
<proteinExistence type="predicted"/>
<feature type="transmembrane region" description="Helical" evidence="1">
    <location>
        <begin position="20"/>
        <end position="42"/>
    </location>
</feature>
<accession>A0A068QXP2</accession>
<evidence type="ECO:0000256" key="1">
    <source>
        <dbReference type="SAM" id="Phobius"/>
    </source>
</evidence>
<dbReference type="STRING" id="1354304.XPG1_0097"/>
<keyword evidence="1" id="KW-0812">Transmembrane</keyword>
<gene>
    <name evidence="2" type="ORF">XPG1_0097</name>
</gene>
<reference evidence="2 3" key="1">
    <citation type="submission" date="2013-07" db="EMBL/GenBank/DDBJ databases">
        <authorList>
            <person name="Genoscope - CEA"/>
        </authorList>
    </citation>
    <scope>NUCLEOTIDE SEQUENCE [LARGE SCALE GENOMIC DNA]</scope>
    <source>
        <strain evidence="2 3">G6</strain>
    </source>
</reference>
<dbReference type="Proteomes" id="UP000032735">
    <property type="component" value="Chromosome"/>
</dbReference>
<protein>
    <recommendedName>
        <fullName evidence="4">Major facilitator superfamily (MFS) profile domain-containing protein</fullName>
    </recommendedName>
</protein>
<evidence type="ECO:0000313" key="3">
    <source>
        <dbReference type="Proteomes" id="UP000032735"/>
    </source>
</evidence>
<sequence>MIFMKHTSVADSKNEVLPFAVYILTFGIFAMVTSEFQVAGMIPVMASDLGVSISQAGLNNFSLT</sequence>
<keyword evidence="3" id="KW-1185">Reference proteome</keyword>
<keyword evidence="1" id="KW-0472">Membrane</keyword>
<dbReference type="KEGG" id="xpo:XPG1_0097"/>
<keyword evidence="1" id="KW-1133">Transmembrane helix</keyword>
<organism evidence="2 3">
    <name type="scientific">Xenorhabdus poinarii G6</name>
    <dbReference type="NCBI Taxonomy" id="1354304"/>
    <lineage>
        <taxon>Bacteria</taxon>
        <taxon>Pseudomonadati</taxon>
        <taxon>Pseudomonadota</taxon>
        <taxon>Gammaproteobacteria</taxon>
        <taxon>Enterobacterales</taxon>
        <taxon>Morganellaceae</taxon>
        <taxon>Xenorhabdus</taxon>
    </lineage>
</organism>
<evidence type="ECO:0008006" key="4">
    <source>
        <dbReference type="Google" id="ProtNLM"/>
    </source>
</evidence>
<dbReference type="AlphaFoldDB" id="A0A068QXP2"/>
<dbReference type="HOGENOM" id="CLU_2866848_0_0_6"/>
<evidence type="ECO:0000313" key="2">
    <source>
        <dbReference type="EMBL" id="CDG19752.1"/>
    </source>
</evidence>